<keyword evidence="10" id="KW-0851">Voltage-gated channel</keyword>
<evidence type="ECO:0000256" key="6">
    <source>
        <dbReference type="ARBA" id="ARBA00022692"/>
    </source>
</evidence>
<evidence type="ECO:0000313" key="19">
    <source>
        <dbReference type="RefSeq" id="XP_032825705.1"/>
    </source>
</evidence>
<evidence type="ECO:0000256" key="1">
    <source>
        <dbReference type="ARBA" id="ARBA00004479"/>
    </source>
</evidence>
<evidence type="ECO:0000256" key="9">
    <source>
        <dbReference type="ARBA" id="ARBA00022837"/>
    </source>
</evidence>
<evidence type="ECO:0000256" key="3">
    <source>
        <dbReference type="ARBA" id="ARBA00022448"/>
    </source>
</evidence>
<proteinExistence type="inferred from homology"/>
<dbReference type="KEGG" id="pmrn:116951295"/>
<dbReference type="PANTHER" id="PTHR10166:SF7">
    <property type="entry name" value="VOLTAGE-DEPENDENT CALCIUM CHANNEL SUBUNIT ALPHA-2_DELTA-2"/>
    <property type="match status" value="1"/>
</dbReference>
<dbReference type="InterPro" id="IPR036465">
    <property type="entry name" value="vWFA_dom_sf"/>
</dbReference>
<dbReference type="InterPro" id="IPR002035">
    <property type="entry name" value="VWF_A"/>
</dbReference>
<evidence type="ECO:0000256" key="12">
    <source>
        <dbReference type="ARBA" id="ARBA00023065"/>
    </source>
</evidence>
<evidence type="ECO:0000259" key="17">
    <source>
        <dbReference type="PROSITE" id="PS50234"/>
    </source>
</evidence>
<dbReference type="PANTHER" id="PTHR10166">
    <property type="entry name" value="VOLTAGE-DEPENDENT CALCIUM CHANNEL SUBUNIT ALPHA-2/DELTA-RELATED"/>
    <property type="match status" value="1"/>
</dbReference>
<dbReference type="InterPro" id="IPR051173">
    <property type="entry name" value="Ca_channel_alpha-2/delta"/>
</dbReference>
<sequence length="1123" mass="125077">MARLGASSVSSLPPPLLLPPLLLLVVVVAPTLLIRSTLANSFPQRESIQYWATRISTELDKVLHQASGMDQLREIYHKHKSLFELRRNEAEHLVNTASIKIKNLLSKRVHALEKLTKAAEDLQKRHTWKDHIQEADVSYYDAKQHVKCIPDDREARSDETSRSDSRVANESFTAVHIPTDIYNGSSIILNELYWTAGLEQVFKENKRQDPKLLWQVFGSATGLTRYYPALPWSCNPKKVDLYDVRRRPWYIQGAASPKDMVILVDVSGSVSGLTLSLMKKSVTNMLATLADDDYVNVVSFNNTAYHVSCFTHLVQANVRNKKVLKEAVEKMTSRGLTNYSAGLEFAFQQLFNHNISRANCNRMIMLFTDGGEDRAQDIFELYNWPNKTVRVFTFSVGQHNYDVTPIQWMACANKGYYFEIPSIGAIRINTQEYLDVLGRPMVLAGPRGKQVQWTNVYLDALEQGLVITGTLPVFNLSASGNVQNQLILGVMGVDVSLKEIKELTDQFNLGANGYFFAIDPNGYVLLHPNFLPKLPNFQEPVTLDFVDAELESARKLEIRASMINGENKSMTFETLVKSLDERYVDRVKRTYTWTQVESTDYSLAVVLPHYSLFHIKALLSGDEITQAASNSNKGNDFETLSPSSTDAMEHVFIAPRDYCKNMVPSANNNNNTEFLLNFIATIERDSPNSPDCNQEMIYNLLLDARITADLVEQAWLDLNMEEFGIQAVFVATDAGVTRVFSYGLASEWLEEPEPYNASYYKRSLDNAGFVYRAPTLKSPQGSILSSRAIELTFNEHTLKPAVVGVKLDVEAWTSKFKILATNRTAAGGGGGGGQDTCDGFRTYGSSSCEMDCEGSSEELLCVILDDGGFLVLSNNKEHTNLLGSFFGTIDGALMSALYNASLYAKVESFDYQSVCGPRRANTSASTATHLHTPSLVDLVNLAWWSTAALWSLLQQLLFSLLLGTTEYSEPASAFWTDYADQVSCVTLQTQFYFPNNETSFHQLIDCGNCSRLFHAEKLPGSNLVFVVAENILCSHCHITVLTQADRESEGHDSCAMVRTPRVRRGPESCFDYNTTEDSSQCGKASSLGPSVPAVVGLQVLGLWLLPLLLLPLPSPAPSEPHPS</sequence>
<evidence type="ECO:0000313" key="18">
    <source>
        <dbReference type="Proteomes" id="UP001318040"/>
    </source>
</evidence>
<dbReference type="GO" id="GO:0005245">
    <property type="term" value="F:voltage-gated calcium channel activity"/>
    <property type="evidence" value="ECO:0007669"/>
    <property type="project" value="TreeGrafter"/>
</dbReference>
<reference evidence="19" key="1">
    <citation type="submission" date="2025-08" db="UniProtKB">
        <authorList>
            <consortium name="RefSeq"/>
        </authorList>
    </citation>
    <scope>IDENTIFICATION</scope>
    <source>
        <tissue evidence="19">Sperm</tissue>
    </source>
</reference>
<dbReference type="InterPro" id="IPR013680">
    <property type="entry name" value="VDCC_a2/dsu"/>
</dbReference>
<keyword evidence="4" id="KW-0109">Calcium transport</keyword>
<evidence type="ECO:0000256" key="8">
    <source>
        <dbReference type="ARBA" id="ARBA00022729"/>
    </source>
</evidence>
<evidence type="ECO:0000256" key="15">
    <source>
        <dbReference type="ARBA" id="ARBA00023180"/>
    </source>
</evidence>
<keyword evidence="11" id="KW-1133">Transmembrane helix</keyword>
<dbReference type="RefSeq" id="XP_032825705.1">
    <property type="nucleotide sequence ID" value="XM_032969814.1"/>
</dbReference>
<organism evidence="18 19">
    <name type="scientific">Petromyzon marinus</name>
    <name type="common">Sea lamprey</name>
    <dbReference type="NCBI Taxonomy" id="7757"/>
    <lineage>
        <taxon>Eukaryota</taxon>
        <taxon>Metazoa</taxon>
        <taxon>Chordata</taxon>
        <taxon>Craniata</taxon>
        <taxon>Vertebrata</taxon>
        <taxon>Cyclostomata</taxon>
        <taxon>Hyperoartia</taxon>
        <taxon>Petromyzontiformes</taxon>
        <taxon>Petromyzontidae</taxon>
        <taxon>Petromyzon</taxon>
    </lineage>
</organism>
<comment type="similarity">
    <text evidence="2">Belongs to the calcium channel subunit alpha-2/delta family.</text>
</comment>
<dbReference type="Pfam" id="PF00092">
    <property type="entry name" value="VWA"/>
    <property type="match status" value="1"/>
</dbReference>
<dbReference type="Gene3D" id="3.30.450.20">
    <property type="entry name" value="PAS domain"/>
    <property type="match status" value="1"/>
</dbReference>
<gene>
    <name evidence="19" type="primary">LOC116951295</name>
</gene>
<name>A0AAJ7TZ69_PETMA</name>
<dbReference type="InterPro" id="IPR013608">
    <property type="entry name" value="VWA_N"/>
</dbReference>
<keyword evidence="7" id="KW-0479">Metal-binding</keyword>
<keyword evidence="12" id="KW-0406">Ion transport</keyword>
<keyword evidence="16" id="KW-0407">Ion channel</keyword>
<evidence type="ECO:0000256" key="13">
    <source>
        <dbReference type="ARBA" id="ARBA00023136"/>
    </source>
</evidence>
<dbReference type="SUPFAM" id="SSF53300">
    <property type="entry name" value="vWA-like"/>
    <property type="match status" value="1"/>
</dbReference>
<evidence type="ECO:0000256" key="14">
    <source>
        <dbReference type="ARBA" id="ARBA00023157"/>
    </source>
</evidence>
<dbReference type="Pfam" id="PF08473">
    <property type="entry name" value="VGCC_alpha2"/>
    <property type="match status" value="1"/>
</dbReference>
<dbReference type="PROSITE" id="PS50234">
    <property type="entry name" value="VWFA"/>
    <property type="match status" value="1"/>
</dbReference>
<keyword evidence="14" id="KW-1015">Disulfide bond</keyword>
<evidence type="ECO:0000256" key="11">
    <source>
        <dbReference type="ARBA" id="ARBA00022989"/>
    </source>
</evidence>
<keyword evidence="15" id="KW-0325">Glycoprotein</keyword>
<keyword evidence="6" id="KW-0812">Transmembrane</keyword>
<keyword evidence="18" id="KW-1185">Reference proteome</keyword>
<dbReference type="CDD" id="cd01463">
    <property type="entry name" value="vWA_VGCC_like"/>
    <property type="match status" value="1"/>
</dbReference>
<keyword evidence="9" id="KW-0106">Calcium</keyword>
<dbReference type="GO" id="GO:0005891">
    <property type="term" value="C:voltage-gated calcium channel complex"/>
    <property type="evidence" value="ECO:0007669"/>
    <property type="project" value="TreeGrafter"/>
</dbReference>
<evidence type="ECO:0000256" key="2">
    <source>
        <dbReference type="ARBA" id="ARBA00007060"/>
    </source>
</evidence>
<protein>
    <submittedName>
        <fullName evidence="19">Voltage-dependent calcium channel subunit alpha-2/delta-2-like isoform X1</fullName>
    </submittedName>
</protein>
<dbReference type="CDD" id="cd12912">
    <property type="entry name" value="PDC2_MCP_like"/>
    <property type="match status" value="1"/>
</dbReference>
<dbReference type="Pfam" id="PF08399">
    <property type="entry name" value="VWA_N"/>
    <property type="match status" value="1"/>
</dbReference>
<comment type="subcellular location">
    <subcellularLocation>
        <location evidence="1">Membrane</location>
        <topology evidence="1">Single-pass type I membrane protein</topology>
    </subcellularLocation>
</comment>
<feature type="domain" description="VWFA" evidence="17">
    <location>
        <begin position="259"/>
        <end position="437"/>
    </location>
</feature>
<dbReference type="GO" id="GO:0046872">
    <property type="term" value="F:metal ion binding"/>
    <property type="evidence" value="ECO:0007669"/>
    <property type="project" value="UniProtKB-KW"/>
</dbReference>
<dbReference type="SMART" id="SM00327">
    <property type="entry name" value="VWA"/>
    <property type="match status" value="1"/>
</dbReference>
<evidence type="ECO:0000256" key="4">
    <source>
        <dbReference type="ARBA" id="ARBA00022568"/>
    </source>
</evidence>
<evidence type="ECO:0000256" key="10">
    <source>
        <dbReference type="ARBA" id="ARBA00022882"/>
    </source>
</evidence>
<accession>A0AAJ7TZ69</accession>
<evidence type="ECO:0000256" key="5">
    <source>
        <dbReference type="ARBA" id="ARBA00022673"/>
    </source>
</evidence>
<keyword evidence="13" id="KW-0472">Membrane</keyword>
<keyword evidence="8" id="KW-0732">Signal</keyword>
<dbReference type="Gene3D" id="3.40.50.410">
    <property type="entry name" value="von Willebrand factor, type A domain"/>
    <property type="match status" value="1"/>
</dbReference>
<dbReference type="AlphaFoldDB" id="A0AAJ7TZ69"/>
<evidence type="ECO:0000256" key="7">
    <source>
        <dbReference type="ARBA" id="ARBA00022723"/>
    </source>
</evidence>
<dbReference type="Proteomes" id="UP001318040">
    <property type="component" value="Chromosome 42"/>
</dbReference>
<dbReference type="FunFam" id="3.40.50.410:FF:000006">
    <property type="entry name" value="voltage-dependent calcium channel subunit alpha-2/delta-1 isoform X1"/>
    <property type="match status" value="1"/>
</dbReference>
<keyword evidence="3" id="KW-0813">Transport</keyword>
<evidence type="ECO:0000256" key="16">
    <source>
        <dbReference type="ARBA" id="ARBA00023303"/>
    </source>
</evidence>
<keyword evidence="5" id="KW-0107">Calcium channel</keyword>